<dbReference type="GO" id="GO:0008810">
    <property type="term" value="F:cellulase activity"/>
    <property type="evidence" value="ECO:0007669"/>
    <property type="project" value="UniProtKB-EC"/>
</dbReference>
<proteinExistence type="inferred from homology"/>
<evidence type="ECO:0000313" key="13">
    <source>
        <dbReference type="Proteomes" id="UP001634394"/>
    </source>
</evidence>
<comment type="caution">
    <text evidence="12">The sequence shown here is derived from an EMBL/GenBank/DDBJ whole genome shotgun (WGS) entry which is preliminary data.</text>
</comment>
<keyword evidence="6 8" id="KW-0326">Glycosidase</keyword>
<dbReference type="SUPFAM" id="SSF48208">
    <property type="entry name" value="Six-hairpin glycosidases"/>
    <property type="match status" value="1"/>
</dbReference>
<keyword evidence="4 10" id="KW-0136">Cellulose degradation</keyword>
<evidence type="ECO:0000256" key="3">
    <source>
        <dbReference type="ARBA" id="ARBA00022801"/>
    </source>
</evidence>
<dbReference type="PROSITE" id="PS00592">
    <property type="entry name" value="GH9_2"/>
    <property type="match status" value="1"/>
</dbReference>
<name>A0ABD3VHF3_SINWO</name>
<evidence type="ECO:0000313" key="12">
    <source>
        <dbReference type="EMBL" id="KAL3861005.1"/>
    </source>
</evidence>
<feature type="active site" evidence="8">
    <location>
        <position position="459"/>
    </location>
</feature>
<dbReference type="PROSITE" id="PS00698">
    <property type="entry name" value="GH9_3"/>
    <property type="match status" value="1"/>
</dbReference>
<feature type="domain" description="Glycoside hydrolase family 9" evidence="11">
    <location>
        <begin position="97"/>
        <end position="526"/>
    </location>
</feature>
<evidence type="ECO:0000256" key="10">
    <source>
        <dbReference type="RuleBase" id="RU361166"/>
    </source>
</evidence>
<feature type="active site" evidence="9">
    <location>
        <position position="513"/>
    </location>
</feature>
<keyword evidence="3 8" id="KW-0378">Hydrolase</keyword>
<dbReference type="InterPro" id="IPR008928">
    <property type="entry name" value="6-hairpin_glycosidase_sf"/>
</dbReference>
<evidence type="ECO:0000256" key="9">
    <source>
        <dbReference type="PROSITE-ProRule" id="PRU10060"/>
    </source>
</evidence>
<evidence type="ECO:0000256" key="8">
    <source>
        <dbReference type="PROSITE-ProRule" id="PRU10059"/>
    </source>
</evidence>
<dbReference type="EMBL" id="JBJQND010000011">
    <property type="protein sequence ID" value="KAL3861005.1"/>
    <property type="molecule type" value="Genomic_DNA"/>
</dbReference>
<dbReference type="InterPro" id="IPR018221">
    <property type="entry name" value="Glyco_hydro_9_His_AS"/>
</dbReference>
<dbReference type="Pfam" id="PF00759">
    <property type="entry name" value="Glyco_hydro_9"/>
    <property type="match status" value="1"/>
</dbReference>
<evidence type="ECO:0000256" key="4">
    <source>
        <dbReference type="ARBA" id="ARBA00023001"/>
    </source>
</evidence>
<reference evidence="12 13" key="1">
    <citation type="submission" date="2024-11" db="EMBL/GenBank/DDBJ databases">
        <title>Chromosome-level genome assembly of the freshwater bivalve Anodonta woodiana.</title>
        <authorList>
            <person name="Chen X."/>
        </authorList>
    </citation>
    <scope>NUCLEOTIDE SEQUENCE [LARGE SCALE GENOMIC DNA]</scope>
    <source>
        <strain evidence="12">MN2024</strain>
        <tissue evidence="12">Gills</tissue>
    </source>
</reference>
<dbReference type="Proteomes" id="UP001634394">
    <property type="component" value="Unassembled WGS sequence"/>
</dbReference>
<dbReference type="GO" id="GO:0030245">
    <property type="term" value="P:cellulose catabolic process"/>
    <property type="evidence" value="ECO:0007669"/>
    <property type="project" value="UniProtKB-KW"/>
</dbReference>
<evidence type="ECO:0000256" key="6">
    <source>
        <dbReference type="ARBA" id="ARBA00023295"/>
    </source>
</evidence>
<keyword evidence="7 8" id="KW-0624">Polysaccharide degradation</keyword>
<gene>
    <name evidence="12" type="ORF">ACJMK2_007098</name>
</gene>
<evidence type="ECO:0000256" key="1">
    <source>
        <dbReference type="ARBA" id="ARBA00000966"/>
    </source>
</evidence>
<feature type="active site" evidence="9">
    <location>
        <position position="504"/>
    </location>
</feature>
<keyword evidence="5 8" id="KW-0119">Carbohydrate metabolism</keyword>
<accession>A0ABD3VHF3</accession>
<protein>
    <recommendedName>
        <fullName evidence="10">Endoglucanase</fullName>
        <ecNumber evidence="10">3.2.1.4</ecNumber>
    </recommendedName>
</protein>
<evidence type="ECO:0000256" key="2">
    <source>
        <dbReference type="ARBA" id="ARBA00007072"/>
    </source>
</evidence>
<evidence type="ECO:0000259" key="11">
    <source>
        <dbReference type="Pfam" id="PF00759"/>
    </source>
</evidence>
<dbReference type="EC" id="3.2.1.4" evidence="10"/>
<comment type="similarity">
    <text evidence="2 8 10">Belongs to the glycosyl hydrolase 9 (cellulase E) family.</text>
</comment>
<dbReference type="AlphaFoldDB" id="A0ABD3VHF3"/>
<dbReference type="InterPro" id="IPR001701">
    <property type="entry name" value="Glyco_hydro_9"/>
</dbReference>
<comment type="catalytic activity">
    <reaction evidence="1 10">
        <text>Endohydrolysis of (1-&gt;4)-beta-D-glucosidic linkages in cellulose, lichenin and cereal beta-D-glucans.</text>
        <dbReference type="EC" id="3.2.1.4"/>
    </reaction>
</comment>
<keyword evidence="13" id="KW-1185">Reference proteome</keyword>
<evidence type="ECO:0000256" key="7">
    <source>
        <dbReference type="ARBA" id="ARBA00023326"/>
    </source>
</evidence>
<dbReference type="InterPro" id="IPR033126">
    <property type="entry name" value="Glyco_hydro_9_Asp/Glu_AS"/>
</dbReference>
<dbReference type="PANTHER" id="PTHR22298">
    <property type="entry name" value="ENDO-1,4-BETA-GLUCANASE"/>
    <property type="match status" value="1"/>
</dbReference>
<dbReference type="Gene3D" id="1.50.10.10">
    <property type="match status" value="1"/>
</dbReference>
<evidence type="ECO:0000256" key="5">
    <source>
        <dbReference type="ARBA" id="ARBA00023277"/>
    </source>
</evidence>
<sequence length="538" mass="59017">MTLYPLITPIIGPHWIAAISSAAADGSWYYVNTIYNMYPPVMSYTFQVTYAGQTPPTGSCYSSLPGVPQTSTTSAPSSTKSSAPITSTAAINASFNYSDALTKSILFYAAQRSGKLPTNNPISWRGDSAIYDAGNNGEDLTGGWYDAGDHVKFNLPISSATTLLAIGFIQWKQAYTAAGQLGNMYDSLKWPLDYFLKCWRPDPNNPIYYAQVADGDIDHAWWGRPEDMTSSNMPRPAYKVTKNQPGSDVAGETSAALAAGSIAFRDKDLQYSNTLLNAAKTLYLFADTYRGKYSDAIQDAAQFYSSSGYNDELTLAAVMLYKATGDQSYLTDAENKYNQFGLNYAAWAQSWDEKLPVVQLLLYQATGKQMYAESIENYLRTWRNDVTKTPGGLAWISQWGSLRYAANTAFVAMMAADLGLNPSINRQFAKSQIDYMLGKNSRSFSYLVGFGNNFPRKAHHKASSCPVDKNQPCGWNEFNSPNDNPNVLVGALVGGPDAYDNYADVRADYIKNEVTCDYNAGFQGVLAGIIDYMMGQSG</sequence>
<organism evidence="12 13">
    <name type="scientific">Sinanodonta woodiana</name>
    <name type="common">Chinese pond mussel</name>
    <name type="synonym">Anodonta woodiana</name>
    <dbReference type="NCBI Taxonomy" id="1069815"/>
    <lineage>
        <taxon>Eukaryota</taxon>
        <taxon>Metazoa</taxon>
        <taxon>Spiralia</taxon>
        <taxon>Lophotrochozoa</taxon>
        <taxon>Mollusca</taxon>
        <taxon>Bivalvia</taxon>
        <taxon>Autobranchia</taxon>
        <taxon>Heteroconchia</taxon>
        <taxon>Palaeoheterodonta</taxon>
        <taxon>Unionida</taxon>
        <taxon>Unionoidea</taxon>
        <taxon>Unionidae</taxon>
        <taxon>Unioninae</taxon>
        <taxon>Sinanodonta</taxon>
    </lineage>
</organism>
<dbReference type="InterPro" id="IPR012341">
    <property type="entry name" value="6hp_glycosidase-like_sf"/>
</dbReference>